<protein>
    <recommendedName>
        <fullName evidence="4">C2H2-type domain-containing protein</fullName>
    </recommendedName>
</protein>
<dbReference type="AlphaFoldDB" id="A0A430L0U5"/>
<dbReference type="PANTHER" id="PTHR38167">
    <property type="entry name" value="C2H2-TYPE DOMAIN-CONTAINING PROTEIN"/>
    <property type="match status" value="1"/>
</dbReference>
<sequence length="213" mass="24213">AAIPPPRVQCGDCFVEEENPLSLDCRYHSGERKVDWDGDFWADHDENCHGPIDTEENREDYPEGFFWTCCDRPGDTLGCRRGKHQADRTKSKKYSFSGGFSYADEEDSYDEEADECHKVVPVAVSRHLPPTRESSDASSSGKQDPWGNINQRRKQSRCARLDNRGTDQSESWFIASGTNRTGRRRFNHRGASVLETREVDCENTGKATGNREE</sequence>
<name>A0A430L0U5_9HYPO</name>
<dbReference type="Proteomes" id="UP000287124">
    <property type="component" value="Unassembled WGS sequence"/>
</dbReference>
<keyword evidence="3" id="KW-1185">Reference proteome</keyword>
<evidence type="ECO:0000313" key="2">
    <source>
        <dbReference type="EMBL" id="RTE69316.1"/>
    </source>
</evidence>
<reference evidence="2 3" key="1">
    <citation type="submission" date="2017-06" db="EMBL/GenBank/DDBJ databases">
        <title>Comparative genomic analysis of Ambrosia Fusariam Clade fungi.</title>
        <authorList>
            <person name="Stajich J.E."/>
            <person name="Carrillo J."/>
            <person name="Kijimoto T."/>
            <person name="Eskalen A."/>
            <person name="O'Donnell K."/>
            <person name="Kasson M."/>
        </authorList>
    </citation>
    <scope>NUCLEOTIDE SEQUENCE [LARGE SCALE GENOMIC DNA]</scope>
    <source>
        <strain evidence="2 3">UCR1854</strain>
    </source>
</reference>
<feature type="compositionally biased region" description="Polar residues" evidence="1">
    <location>
        <begin position="168"/>
        <end position="180"/>
    </location>
</feature>
<feature type="non-terminal residue" evidence="2">
    <location>
        <position position="1"/>
    </location>
</feature>
<feature type="region of interest" description="Disordered" evidence="1">
    <location>
        <begin position="126"/>
        <end position="213"/>
    </location>
</feature>
<evidence type="ECO:0000256" key="1">
    <source>
        <dbReference type="SAM" id="MobiDB-lite"/>
    </source>
</evidence>
<dbReference type="PANTHER" id="PTHR38167:SF1">
    <property type="entry name" value="C2H2-TYPE DOMAIN-CONTAINING PROTEIN"/>
    <property type="match status" value="1"/>
</dbReference>
<comment type="caution">
    <text evidence="2">The sequence shown here is derived from an EMBL/GenBank/DDBJ whole genome shotgun (WGS) entry which is preliminary data.</text>
</comment>
<proteinExistence type="predicted"/>
<dbReference type="EMBL" id="MIKF01000596">
    <property type="protein sequence ID" value="RTE69316.1"/>
    <property type="molecule type" value="Genomic_DNA"/>
</dbReference>
<organism evidence="2 3">
    <name type="scientific">Fusarium euwallaceae</name>
    <dbReference type="NCBI Taxonomy" id="1147111"/>
    <lineage>
        <taxon>Eukaryota</taxon>
        <taxon>Fungi</taxon>
        <taxon>Dikarya</taxon>
        <taxon>Ascomycota</taxon>
        <taxon>Pezizomycotina</taxon>
        <taxon>Sordariomycetes</taxon>
        <taxon>Hypocreomycetidae</taxon>
        <taxon>Hypocreales</taxon>
        <taxon>Nectriaceae</taxon>
        <taxon>Fusarium</taxon>
        <taxon>Fusarium solani species complex</taxon>
    </lineage>
</organism>
<accession>A0A430L0U5</accession>
<evidence type="ECO:0008006" key="4">
    <source>
        <dbReference type="Google" id="ProtNLM"/>
    </source>
</evidence>
<gene>
    <name evidence="2" type="ORF">BHE90_016304</name>
</gene>
<evidence type="ECO:0000313" key="3">
    <source>
        <dbReference type="Proteomes" id="UP000287124"/>
    </source>
</evidence>